<protein>
    <submittedName>
        <fullName evidence="2">Uncharacterized protein</fullName>
    </submittedName>
</protein>
<comment type="caution">
    <text evidence="2">The sequence shown here is derived from an EMBL/GenBank/DDBJ whole genome shotgun (WGS) entry which is preliminary data.</text>
</comment>
<evidence type="ECO:0000256" key="1">
    <source>
        <dbReference type="SAM" id="MobiDB-lite"/>
    </source>
</evidence>
<evidence type="ECO:0000313" key="3">
    <source>
        <dbReference type="Proteomes" id="UP001549251"/>
    </source>
</evidence>
<reference evidence="2 3" key="1">
    <citation type="submission" date="2024-06" db="EMBL/GenBank/DDBJ databases">
        <title>Sorghum-associated microbial communities from plants grown in Nebraska, USA.</title>
        <authorList>
            <person name="Schachtman D."/>
        </authorList>
    </citation>
    <scope>NUCLEOTIDE SEQUENCE [LARGE SCALE GENOMIC DNA]</scope>
    <source>
        <strain evidence="2 3">1757</strain>
    </source>
</reference>
<evidence type="ECO:0000313" key="2">
    <source>
        <dbReference type="EMBL" id="MET4567799.1"/>
    </source>
</evidence>
<dbReference type="Proteomes" id="UP001549251">
    <property type="component" value="Unassembled WGS sequence"/>
</dbReference>
<organism evidence="2 3">
    <name type="scientific">Rhodanobacter soli</name>
    <dbReference type="NCBI Taxonomy" id="590609"/>
    <lineage>
        <taxon>Bacteria</taxon>
        <taxon>Pseudomonadati</taxon>
        <taxon>Pseudomonadota</taxon>
        <taxon>Gammaproteobacteria</taxon>
        <taxon>Lysobacterales</taxon>
        <taxon>Rhodanobacteraceae</taxon>
        <taxon>Rhodanobacter</taxon>
    </lineage>
</organism>
<accession>A0ABV2PRZ9</accession>
<gene>
    <name evidence="2" type="ORF">ABIE04_000126</name>
</gene>
<feature type="region of interest" description="Disordered" evidence="1">
    <location>
        <begin position="1"/>
        <end position="71"/>
    </location>
</feature>
<dbReference type="EMBL" id="JBEPSD010000001">
    <property type="protein sequence ID" value="MET4567799.1"/>
    <property type="molecule type" value="Genomic_DNA"/>
</dbReference>
<feature type="compositionally biased region" description="Basic and acidic residues" evidence="1">
    <location>
        <begin position="1"/>
        <end position="39"/>
    </location>
</feature>
<sequence>MSHHDRKDPEHPDHRDLPGEPETAKARQQRKDRESRNQDEALEETFPASDPVSPFIPAKMPSRRVNGSDGRVCMGDVCRVDFPRAATPASRSRLQPGA</sequence>
<dbReference type="RefSeq" id="WP_354549859.1">
    <property type="nucleotide sequence ID" value="NZ_JBEPSD010000001.1"/>
</dbReference>
<name>A0ABV2PRZ9_9GAMM</name>
<proteinExistence type="predicted"/>
<keyword evidence="3" id="KW-1185">Reference proteome</keyword>